<keyword evidence="4" id="KW-1185">Reference proteome</keyword>
<gene>
    <name evidence="3" type="ORF">GIB67_021137</name>
</gene>
<evidence type="ECO:0000256" key="2">
    <source>
        <dbReference type="SAM" id="Phobius"/>
    </source>
</evidence>
<evidence type="ECO:0000313" key="3">
    <source>
        <dbReference type="EMBL" id="KAF6162988.1"/>
    </source>
</evidence>
<dbReference type="OrthoDB" id="683938at2759"/>
<reference evidence="3 4" key="1">
    <citation type="journal article" date="2020" name="IScience">
        <title>Genome Sequencing of the Endangered Kingdonia uniflora (Circaeasteraceae, Ranunculales) Reveals Potential Mechanisms of Evolutionary Specialization.</title>
        <authorList>
            <person name="Sun Y."/>
            <person name="Deng T."/>
            <person name="Zhang A."/>
            <person name="Moore M.J."/>
            <person name="Landis J.B."/>
            <person name="Lin N."/>
            <person name="Zhang H."/>
            <person name="Zhang X."/>
            <person name="Huang J."/>
            <person name="Zhang X."/>
            <person name="Sun H."/>
            <person name="Wang H."/>
        </authorList>
    </citation>
    <scope>NUCLEOTIDE SEQUENCE [LARGE SCALE GENOMIC DNA]</scope>
    <source>
        <strain evidence="3">TB1705</strain>
        <tissue evidence="3">Leaf</tissue>
    </source>
</reference>
<dbReference type="PANTHER" id="PTHR34064:SF4">
    <property type="entry name" value="PROTEIN, PUTATIVE-RELATED"/>
    <property type="match status" value="1"/>
</dbReference>
<dbReference type="PANTHER" id="PTHR34064">
    <property type="entry name" value="OS04G0672300 PROTEIN"/>
    <property type="match status" value="1"/>
</dbReference>
<keyword evidence="2" id="KW-0472">Membrane</keyword>
<dbReference type="Proteomes" id="UP000541444">
    <property type="component" value="Unassembled WGS sequence"/>
</dbReference>
<name>A0A7J7N7V8_9MAGN</name>
<protein>
    <submittedName>
        <fullName evidence="3">Uncharacterized protein</fullName>
    </submittedName>
</protein>
<keyword evidence="2" id="KW-0812">Transmembrane</keyword>
<feature type="transmembrane region" description="Helical" evidence="2">
    <location>
        <begin position="139"/>
        <end position="162"/>
    </location>
</feature>
<proteinExistence type="predicted"/>
<sequence length="169" mass="19022">MKEVEVFDENEDSFGEEINAKALQLDSFVVDIETLCNGTTANSRLTLQRSLSRKGSQRNERMITSKRDTGGDIRDGAPKAGSMTDSTPLEKSIMGNMVGEEVTDPFIVIQTQPIITTNIETKCKRYNKQRSSWVDPWRILLFFATLTSMGTIILIYFTLSIWKLDADVS</sequence>
<evidence type="ECO:0000313" key="4">
    <source>
        <dbReference type="Proteomes" id="UP000541444"/>
    </source>
</evidence>
<organism evidence="3 4">
    <name type="scientific">Kingdonia uniflora</name>
    <dbReference type="NCBI Taxonomy" id="39325"/>
    <lineage>
        <taxon>Eukaryota</taxon>
        <taxon>Viridiplantae</taxon>
        <taxon>Streptophyta</taxon>
        <taxon>Embryophyta</taxon>
        <taxon>Tracheophyta</taxon>
        <taxon>Spermatophyta</taxon>
        <taxon>Magnoliopsida</taxon>
        <taxon>Ranunculales</taxon>
        <taxon>Circaeasteraceae</taxon>
        <taxon>Kingdonia</taxon>
    </lineage>
</organism>
<feature type="region of interest" description="Disordered" evidence="1">
    <location>
        <begin position="50"/>
        <end position="86"/>
    </location>
</feature>
<comment type="caution">
    <text evidence="3">The sequence shown here is derived from an EMBL/GenBank/DDBJ whole genome shotgun (WGS) entry which is preliminary data.</text>
</comment>
<dbReference type="EMBL" id="JACGCM010001009">
    <property type="protein sequence ID" value="KAF6162988.1"/>
    <property type="molecule type" value="Genomic_DNA"/>
</dbReference>
<keyword evidence="2" id="KW-1133">Transmembrane helix</keyword>
<evidence type="ECO:0000256" key="1">
    <source>
        <dbReference type="SAM" id="MobiDB-lite"/>
    </source>
</evidence>
<dbReference type="AlphaFoldDB" id="A0A7J7N7V8"/>
<accession>A0A7J7N7V8</accession>
<feature type="compositionally biased region" description="Basic and acidic residues" evidence="1">
    <location>
        <begin position="57"/>
        <end position="77"/>
    </location>
</feature>